<feature type="region of interest" description="Disordered" evidence="1">
    <location>
        <begin position="1"/>
        <end position="20"/>
    </location>
</feature>
<dbReference type="Proteomes" id="UP001499959">
    <property type="component" value="Unassembled WGS sequence"/>
</dbReference>
<accession>A0ABP9AUA0</accession>
<evidence type="ECO:0000259" key="2">
    <source>
        <dbReference type="PROSITE" id="PS50222"/>
    </source>
</evidence>
<name>A0ABP9AUA0_9GAMM</name>
<dbReference type="Pfam" id="PF13202">
    <property type="entry name" value="EF-hand_5"/>
    <property type="match status" value="1"/>
</dbReference>
<keyword evidence="4" id="KW-1185">Reference proteome</keyword>
<gene>
    <name evidence="3" type="ORF">GCM10023307_08850</name>
</gene>
<reference evidence="4" key="1">
    <citation type="journal article" date="2019" name="Int. J. Syst. Evol. Microbiol.">
        <title>The Global Catalogue of Microorganisms (GCM) 10K type strain sequencing project: providing services to taxonomists for standard genome sequencing and annotation.</title>
        <authorList>
            <consortium name="The Broad Institute Genomics Platform"/>
            <consortium name="The Broad Institute Genome Sequencing Center for Infectious Disease"/>
            <person name="Wu L."/>
            <person name="Ma J."/>
        </authorList>
    </citation>
    <scope>NUCLEOTIDE SEQUENCE [LARGE SCALE GENOMIC DNA]</scope>
    <source>
        <strain evidence="4">JCM 18204</strain>
    </source>
</reference>
<dbReference type="PROSITE" id="PS00018">
    <property type="entry name" value="EF_HAND_1"/>
    <property type="match status" value="1"/>
</dbReference>
<dbReference type="SUPFAM" id="SSF47473">
    <property type="entry name" value="EF-hand"/>
    <property type="match status" value="1"/>
</dbReference>
<dbReference type="InterPro" id="IPR011992">
    <property type="entry name" value="EF-hand-dom_pair"/>
</dbReference>
<feature type="region of interest" description="Disordered" evidence="1">
    <location>
        <begin position="47"/>
        <end position="99"/>
    </location>
</feature>
<dbReference type="Gene3D" id="1.10.238.10">
    <property type="entry name" value="EF-hand"/>
    <property type="match status" value="1"/>
</dbReference>
<dbReference type="InterPro" id="IPR002048">
    <property type="entry name" value="EF_hand_dom"/>
</dbReference>
<dbReference type="PROSITE" id="PS50222">
    <property type="entry name" value="EF_HAND_2"/>
    <property type="match status" value="1"/>
</dbReference>
<organism evidence="3 4">
    <name type="scientific">Lysobacter hankyongensis</name>
    <dbReference type="NCBI Taxonomy" id="1176535"/>
    <lineage>
        <taxon>Bacteria</taxon>
        <taxon>Pseudomonadati</taxon>
        <taxon>Pseudomonadota</taxon>
        <taxon>Gammaproteobacteria</taxon>
        <taxon>Lysobacterales</taxon>
        <taxon>Lysobacteraceae</taxon>
        <taxon>Lysobacter</taxon>
    </lineage>
</organism>
<protein>
    <recommendedName>
        <fullName evidence="2">EF-hand domain-containing protein</fullName>
    </recommendedName>
</protein>
<feature type="compositionally biased region" description="Basic and acidic residues" evidence="1">
    <location>
        <begin position="84"/>
        <end position="95"/>
    </location>
</feature>
<feature type="domain" description="EF-hand" evidence="2">
    <location>
        <begin position="102"/>
        <end position="137"/>
    </location>
</feature>
<evidence type="ECO:0000256" key="1">
    <source>
        <dbReference type="SAM" id="MobiDB-lite"/>
    </source>
</evidence>
<evidence type="ECO:0000313" key="3">
    <source>
        <dbReference type="EMBL" id="GAA4786319.1"/>
    </source>
</evidence>
<evidence type="ECO:0000313" key="4">
    <source>
        <dbReference type="Proteomes" id="UP001499959"/>
    </source>
</evidence>
<proteinExistence type="predicted"/>
<dbReference type="InterPro" id="IPR018247">
    <property type="entry name" value="EF_Hand_1_Ca_BS"/>
</dbReference>
<feature type="compositionally biased region" description="Basic and acidic residues" evidence="1">
    <location>
        <begin position="1"/>
        <end position="10"/>
    </location>
</feature>
<sequence>MVDPDGHRSTGVDLSPKTPEYTAMQKRSDLIIPGLSLAFAAIFAASTASAQTTEPSQPPTTDAADQAASQQSATTDAAAPQKKSWSDLDIDKDGNLSKNEAAPIPALQAVFDKADANADGALTGDEYKTYLAVNGQPSPAKPKK</sequence>
<feature type="compositionally biased region" description="Low complexity" evidence="1">
    <location>
        <begin position="47"/>
        <end position="81"/>
    </location>
</feature>
<dbReference type="EMBL" id="BAABJE010000002">
    <property type="protein sequence ID" value="GAA4786319.1"/>
    <property type="molecule type" value="Genomic_DNA"/>
</dbReference>
<comment type="caution">
    <text evidence="3">The sequence shown here is derived from an EMBL/GenBank/DDBJ whole genome shotgun (WGS) entry which is preliminary data.</text>
</comment>